<dbReference type="Gene3D" id="2.10.109.10">
    <property type="entry name" value="Umud Fragment, subunit A"/>
    <property type="match status" value="1"/>
</dbReference>
<dbReference type="KEGG" id="enn:FRE64_02700"/>
<dbReference type="InterPro" id="IPR014124">
    <property type="entry name" value="Pept_S26A_Sod_Ni_maturase"/>
</dbReference>
<dbReference type="NCBIfam" id="TIGR02754">
    <property type="entry name" value="sod_Ni_protease"/>
    <property type="match status" value="1"/>
</dbReference>
<feature type="domain" description="Peptidase S26" evidence="4">
    <location>
        <begin position="20"/>
        <end position="73"/>
    </location>
</feature>
<dbReference type="SUPFAM" id="SSF51306">
    <property type="entry name" value="LexA/Signal peptidase"/>
    <property type="match status" value="1"/>
</dbReference>
<dbReference type="GO" id="GO:0006465">
    <property type="term" value="P:signal peptide processing"/>
    <property type="evidence" value="ECO:0007669"/>
    <property type="project" value="InterPro"/>
</dbReference>
<dbReference type="GO" id="GO:0016020">
    <property type="term" value="C:membrane"/>
    <property type="evidence" value="ECO:0007669"/>
    <property type="project" value="UniProtKB-SubCell"/>
</dbReference>
<dbReference type="InterPro" id="IPR036286">
    <property type="entry name" value="LexA/Signal_pep-like_sf"/>
</dbReference>
<dbReference type="OrthoDB" id="541652at2"/>
<dbReference type="RefSeq" id="WP_146294555.1">
    <property type="nucleotide sequence ID" value="NZ_CP042326.1"/>
</dbReference>
<keyword evidence="6" id="KW-1185">Reference proteome</keyword>
<dbReference type="AlphaFoldDB" id="A0A5B8NIZ2"/>
<evidence type="ECO:0000259" key="4">
    <source>
        <dbReference type="Pfam" id="PF10502"/>
    </source>
</evidence>
<accession>A0A5B8NIZ2</accession>
<sequence>MVSDINLKELLLWLLGKRKRFRITGNSMLPLLKPGEEVLIDPNIYQKQLPEVGDIVVTQHPTQKDLQLIKRVASIRDNGSCLLLGDNPTASTDSRQFGEVPLCLIQGQVTCRFG</sequence>
<comment type="subcellular location">
    <subcellularLocation>
        <location evidence="1">Membrane</location>
    </subcellularLocation>
</comment>
<dbReference type="GO" id="GO:0004252">
    <property type="term" value="F:serine-type endopeptidase activity"/>
    <property type="evidence" value="ECO:0007669"/>
    <property type="project" value="InterPro"/>
</dbReference>
<keyword evidence="3" id="KW-0472">Membrane</keyword>
<organism evidence="5 6">
    <name type="scientific">Euhalothece natronophila Z-M001</name>
    <dbReference type="NCBI Taxonomy" id="522448"/>
    <lineage>
        <taxon>Bacteria</taxon>
        <taxon>Bacillati</taxon>
        <taxon>Cyanobacteriota</taxon>
        <taxon>Cyanophyceae</taxon>
        <taxon>Oscillatoriophycideae</taxon>
        <taxon>Chroococcales</taxon>
        <taxon>Halothecacae</taxon>
        <taxon>Halothece cluster</taxon>
        <taxon>Euhalothece</taxon>
    </lineage>
</organism>
<protein>
    <submittedName>
        <fullName evidence="5">Nickel-type superoxide dismutase maturation protease</fullName>
    </submittedName>
</protein>
<dbReference type="Pfam" id="PF10502">
    <property type="entry name" value="Peptidase_S26"/>
    <property type="match status" value="1"/>
</dbReference>
<proteinExistence type="predicted"/>
<dbReference type="InterPro" id="IPR052064">
    <property type="entry name" value="Mito_IMP1_subunit"/>
</dbReference>
<evidence type="ECO:0000313" key="5">
    <source>
        <dbReference type="EMBL" id="QDZ38944.1"/>
    </source>
</evidence>
<reference evidence="5" key="1">
    <citation type="submission" date="2019-08" db="EMBL/GenBank/DDBJ databases">
        <title>Carotenoids and Carotenoid Binding Proteins in the Halophilic Cyanobacterium Euhalothece sp. ZM00.</title>
        <authorList>
            <person name="Cho S.M."/>
            <person name="Song J.Y."/>
            <person name="Park Y.-I."/>
        </authorList>
    </citation>
    <scope>NUCLEOTIDE SEQUENCE [LARGE SCALE GENOMIC DNA]</scope>
    <source>
        <strain evidence="5">Z-M001</strain>
    </source>
</reference>
<dbReference type="EMBL" id="CP042326">
    <property type="protein sequence ID" value="QDZ38944.1"/>
    <property type="molecule type" value="Genomic_DNA"/>
</dbReference>
<evidence type="ECO:0000256" key="3">
    <source>
        <dbReference type="ARBA" id="ARBA00023136"/>
    </source>
</evidence>
<keyword evidence="5" id="KW-0645">Protease</keyword>
<dbReference type="CDD" id="cd06530">
    <property type="entry name" value="S26_SPase_I"/>
    <property type="match status" value="1"/>
</dbReference>
<dbReference type="PANTHER" id="PTHR12383:SF16">
    <property type="entry name" value="MITOCHONDRIAL INNER MEMBRANE PROTEASE SUBUNIT 1"/>
    <property type="match status" value="1"/>
</dbReference>
<dbReference type="Proteomes" id="UP000318453">
    <property type="component" value="Chromosome"/>
</dbReference>
<dbReference type="PANTHER" id="PTHR12383">
    <property type="entry name" value="PROTEASE FAMILY S26 MITOCHONDRIAL INNER MEMBRANE PROTEASE-RELATED"/>
    <property type="match status" value="1"/>
</dbReference>
<name>A0A5B8NIZ2_9CHRO</name>
<keyword evidence="2" id="KW-0378">Hydrolase</keyword>
<evidence type="ECO:0000256" key="2">
    <source>
        <dbReference type="ARBA" id="ARBA00022801"/>
    </source>
</evidence>
<dbReference type="InterPro" id="IPR019533">
    <property type="entry name" value="Peptidase_S26"/>
</dbReference>
<evidence type="ECO:0000256" key="1">
    <source>
        <dbReference type="ARBA" id="ARBA00004370"/>
    </source>
</evidence>
<evidence type="ECO:0000313" key="6">
    <source>
        <dbReference type="Proteomes" id="UP000318453"/>
    </source>
</evidence>
<gene>
    <name evidence="5" type="primary">sodX</name>
    <name evidence="5" type="ORF">FRE64_02700</name>
</gene>